<feature type="compositionally biased region" description="Basic and acidic residues" evidence="1">
    <location>
        <begin position="170"/>
        <end position="203"/>
    </location>
</feature>
<organism evidence="2 3">
    <name type="scientific">Micromonospora wenchangensis</name>
    <dbReference type="NCBI Taxonomy" id="1185415"/>
    <lineage>
        <taxon>Bacteria</taxon>
        <taxon>Bacillati</taxon>
        <taxon>Actinomycetota</taxon>
        <taxon>Actinomycetes</taxon>
        <taxon>Micromonosporales</taxon>
        <taxon>Micromonosporaceae</taxon>
        <taxon>Micromonospora</taxon>
    </lineage>
</organism>
<gene>
    <name evidence="2" type="ORF">B5D80_05890</name>
</gene>
<evidence type="ECO:0000313" key="2">
    <source>
        <dbReference type="EMBL" id="OWV10768.1"/>
    </source>
</evidence>
<dbReference type="EMBL" id="MZMV01000007">
    <property type="protein sequence ID" value="OWV10768.1"/>
    <property type="molecule type" value="Genomic_DNA"/>
</dbReference>
<feature type="compositionally biased region" description="Basic and acidic residues" evidence="1">
    <location>
        <begin position="33"/>
        <end position="56"/>
    </location>
</feature>
<dbReference type="Proteomes" id="UP000197174">
    <property type="component" value="Unassembled WGS sequence"/>
</dbReference>
<dbReference type="AlphaFoldDB" id="A0A246RR86"/>
<name>A0A246RR86_9ACTN</name>
<feature type="region of interest" description="Disordered" evidence="1">
    <location>
        <begin position="1"/>
        <end position="258"/>
    </location>
</feature>
<comment type="caution">
    <text evidence="2">The sequence shown here is derived from an EMBL/GenBank/DDBJ whole genome shotgun (WGS) entry which is preliminary data.</text>
</comment>
<feature type="compositionally biased region" description="Basic and acidic residues" evidence="1">
    <location>
        <begin position="1"/>
        <end position="15"/>
    </location>
</feature>
<dbReference type="RefSeq" id="WP_088642749.1">
    <property type="nucleotide sequence ID" value="NZ_MZMV01000007.1"/>
</dbReference>
<proteinExistence type="predicted"/>
<feature type="compositionally biased region" description="Basic and acidic residues" evidence="1">
    <location>
        <begin position="146"/>
        <end position="156"/>
    </location>
</feature>
<feature type="compositionally biased region" description="Basic and acidic residues" evidence="1">
    <location>
        <begin position="94"/>
        <end position="103"/>
    </location>
</feature>
<protein>
    <submittedName>
        <fullName evidence="2">Uncharacterized protein</fullName>
    </submittedName>
</protein>
<feature type="compositionally biased region" description="Basic and acidic residues" evidence="1">
    <location>
        <begin position="67"/>
        <end position="77"/>
    </location>
</feature>
<sequence length="380" mass="39740">MRQDEQQSTTDHPEVVRSTPVAVPPPDAVDADPVGRHATARDDRDRDGVDDRAAIDHDDDGIDGDGFDDRDGFDNHDGYYGPRNDDGLPLGRPRSRDDADRETPAGTDPDGDRRPEFHEPAPLPTAFGATSVGDAVAASALAGGRPQDERDARDEDLAAPGDGAPGRTGPFDDERADPTGADRIHDRDRWSADRTSDDHRTGTDDIDAGDVNAGDVDATDPDRDADRPAPVTDAAGYGSATPAMVDPDATADGDGSTAAGVVAAGTAGATGAAAAAAGADAERSTGANVPSDAATLFEADAAQGFRDRWRDVQLRFVDDPRGAAGEAQSLVEEAIAALSEALAAQKEKLGGWQGADEADTEQLRVAVRRYRDFLDRVLGR</sequence>
<keyword evidence="3" id="KW-1185">Reference proteome</keyword>
<evidence type="ECO:0000313" key="3">
    <source>
        <dbReference type="Proteomes" id="UP000197174"/>
    </source>
</evidence>
<accession>A0A246RR86</accession>
<feature type="compositionally biased region" description="Acidic residues" evidence="1">
    <location>
        <begin position="57"/>
        <end position="66"/>
    </location>
</feature>
<feature type="compositionally biased region" description="Low complexity" evidence="1">
    <location>
        <begin position="248"/>
        <end position="258"/>
    </location>
</feature>
<dbReference type="OrthoDB" id="123178at2"/>
<evidence type="ECO:0000256" key="1">
    <source>
        <dbReference type="SAM" id="MobiDB-lite"/>
    </source>
</evidence>
<reference evidence="2 3" key="1">
    <citation type="submission" date="2017-03" db="EMBL/GenBank/DDBJ databases">
        <title>Whole genome sequence of Micromonospora wenchangensis, isolated from mangrove soil.</title>
        <authorList>
            <person name="Yang H."/>
        </authorList>
    </citation>
    <scope>NUCLEOTIDE SEQUENCE [LARGE SCALE GENOMIC DNA]</scope>
    <source>
        <strain evidence="2 3">CCTCC AA 2012002</strain>
    </source>
</reference>
<feature type="compositionally biased region" description="Basic and acidic residues" evidence="1">
    <location>
        <begin position="110"/>
        <end position="119"/>
    </location>
</feature>